<dbReference type="RefSeq" id="WP_317430505.1">
    <property type="nucleotide sequence ID" value="NZ_BAABZQ010000001.1"/>
</dbReference>
<evidence type="ECO:0008006" key="3">
    <source>
        <dbReference type="Google" id="ProtNLM"/>
    </source>
</evidence>
<evidence type="ECO:0000313" key="2">
    <source>
        <dbReference type="Proteomes" id="UP001600941"/>
    </source>
</evidence>
<dbReference type="Proteomes" id="UP001600941">
    <property type="component" value="Unassembled WGS sequence"/>
</dbReference>
<accession>A0ABQ0BSD6</accession>
<organism evidence="1 2">
    <name type="scientific">Blautia parvula</name>
    <dbReference type="NCBI Taxonomy" id="2877527"/>
    <lineage>
        <taxon>Bacteria</taxon>
        <taxon>Bacillati</taxon>
        <taxon>Bacillota</taxon>
        <taxon>Clostridia</taxon>
        <taxon>Lachnospirales</taxon>
        <taxon>Lachnospiraceae</taxon>
        <taxon>Blautia</taxon>
    </lineage>
</organism>
<keyword evidence="2" id="KW-1185">Reference proteome</keyword>
<comment type="caution">
    <text evidence="1">The sequence shown here is derived from an EMBL/GenBank/DDBJ whole genome shotgun (WGS) entry which is preliminary data.</text>
</comment>
<reference evidence="1 2" key="1">
    <citation type="submission" date="2024-04" db="EMBL/GenBank/DDBJ databases">
        <title>Defined microbial consortia suppress multidrug-resistant proinflammatory Enterobacteriaceae via ecological control.</title>
        <authorList>
            <person name="Furuichi M."/>
            <person name="Kawaguchi T."/>
            <person name="Pust M."/>
            <person name="Yasuma K."/>
            <person name="Plichta D."/>
            <person name="Hasegawa N."/>
            <person name="Ohya T."/>
            <person name="Bhattarai S."/>
            <person name="Sasajima S."/>
            <person name="Aoto Y."/>
            <person name="Tuganbaev T."/>
            <person name="Yaginuma M."/>
            <person name="Ueda M."/>
            <person name="Okahashi N."/>
            <person name="Amafuji K."/>
            <person name="Kiridooshi Y."/>
            <person name="Sugita K."/>
            <person name="Strazar M."/>
            <person name="Skelly A."/>
            <person name="Suda W."/>
            <person name="Hattori M."/>
            <person name="Nakamoto N."/>
            <person name="Caballero S."/>
            <person name="Norman J."/>
            <person name="Olle B."/>
            <person name="Tanoue T."/>
            <person name="Arita M."/>
            <person name="Bucci V."/>
            <person name="Atarashi K."/>
            <person name="Xavier R."/>
            <person name="Honda K."/>
        </authorList>
    </citation>
    <scope>NUCLEOTIDE SEQUENCE [LARGE SCALE GENOMIC DNA]</scope>
    <source>
        <strain evidence="2">k34-0107-D12</strain>
    </source>
</reference>
<proteinExistence type="predicted"/>
<name>A0ABQ0BSD6_9FIRM</name>
<evidence type="ECO:0000313" key="1">
    <source>
        <dbReference type="EMBL" id="GAA6499445.1"/>
    </source>
</evidence>
<gene>
    <name evidence="1" type="ORF">K340107D12_22610</name>
</gene>
<dbReference type="EMBL" id="BAABZQ010000001">
    <property type="protein sequence ID" value="GAA6499445.1"/>
    <property type="molecule type" value="Genomic_DNA"/>
</dbReference>
<sequence length="73" mass="8440">MINVAARIKAVGEPTGTRTKNRTTVHKVRCQGCGKEILSDEDMSKVEYVRTKRGSEWFFHTDCADKIWKRRIV</sequence>
<protein>
    <recommendedName>
        <fullName evidence="3">DUF448 domain-containing protein</fullName>
    </recommendedName>
</protein>